<reference evidence="1" key="1">
    <citation type="submission" date="2020-05" db="EMBL/GenBank/DDBJ databases">
        <title>Large-scale comparative analyses of tick genomes elucidate their genetic diversity and vector capacities.</title>
        <authorList>
            <person name="Jia N."/>
            <person name="Wang J."/>
            <person name="Shi W."/>
            <person name="Du L."/>
            <person name="Sun Y."/>
            <person name="Zhan W."/>
            <person name="Jiang J."/>
            <person name="Wang Q."/>
            <person name="Zhang B."/>
            <person name="Ji P."/>
            <person name="Sakyi L.B."/>
            <person name="Cui X."/>
            <person name="Yuan T."/>
            <person name="Jiang B."/>
            <person name="Yang W."/>
            <person name="Lam T.T.-Y."/>
            <person name="Chang Q."/>
            <person name="Ding S."/>
            <person name="Wang X."/>
            <person name="Zhu J."/>
            <person name="Ruan X."/>
            <person name="Zhao L."/>
            <person name="Wei J."/>
            <person name="Que T."/>
            <person name="Du C."/>
            <person name="Cheng J."/>
            <person name="Dai P."/>
            <person name="Han X."/>
            <person name="Huang E."/>
            <person name="Gao Y."/>
            <person name="Liu J."/>
            <person name="Shao H."/>
            <person name="Ye R."/>
            <person name="Li L."/>
            <person name="Wei W."/>
            <person name="Wang X."/>
            <person name="Wang C."/>
            <person name="Yang T."/>
            <person name="Huo Q."/>
            <person name="Li W."/>
            <person name="Guo W."/>
            <person name="Chen H."/>
            <person name="Zhou L."/>
            <person name="Ni X."/>
            <person name="Tian J."/>
            <person name="Zhou Y."/>
            <person name="Sheng Y."/>
            <person name="Liu T."/>
            <person name="Pan Y."/>
            <person name="Xia L."/>
            <person name="Li J."/>
            <person name="Zhao F."/>
            <person name="Cao W."/>
        </authorList>
    </citation>
    <scope>NUCLEOTIDE SEQUENCE</scope>
    <source>
        <strain evidence="1">Dsil-2018</strain>
    </source>
</reference>
<name>A0ACB8CFP2_DERSI</name>
<evidence type="ECO:0000313" key="1">
    <source>
        <dbReference type="EMBL" id="KAH7941593.1"/>
    </source>
</evidence>
<sequence>MKLSRFQARSPFREIMALLGFLFGAVVVDMLGENSTPEAHICEFPQCILVRTRNGIVLGEHIHFENSGKAYSTVAFYGIPFGAPPVGRKRFAMPEPAQPWSGVFNATYKRPPCAQRNTYMPKNYVIDASNTTEDCLHINVWVPGRCVNHTRRRAVVFWLFGGSFVSGGNSYDFYDGRFLAGLGGVVVAVPNYRVASFGFLNSGTGHVPGNMGLHDLLLALRWLQDNIESFGGDTERILVAGQSAGAIAASLLMASEHRNLFRRAYLMSGTLRTPLPDNDGYNARRNFAQFVADAGCKAGKIADSVHCLREANTTAILEASKRAALSLMPNVRGRVFQSHLEIHSREDAAPYKLEVLMSSTLSEGRAFFEMLLPAFVANADKITSSMLKSTFPYFFNSLSDSILDVAIGLLGTLYDLEDLERVGWTELIGDALFRCPTRAFAQELTHFGSTVYYHEYVPKPSFTVFGGNYATHSDDVPILFGYPFLYPHLATDEERQTSHRMIMTLSNFAKNGSVPRLANGSPWPLFREESDYAVVEHTHAGYTLSTRHCDCFVRTTCQSKRGNPSELHFKLWDEKLAQALRLFRQGPLKTENESWHAITDHIHVFSAFPVTTRKHALHITSLVRNYELKRKGTSIPHPPLMCIIRTSNETITSKSQSRLVYTYLNRNFKNALILCPAPSETFPDDDA</sequence>
<dbReference type="EMBL" id="CM023476">
    <property type="protein sequence ID" value="KAH7941593.1"/>
    <property type="molecule type" value="Genomic_DNA"/>
</dbReference>
<proteinExistence type="predicted"/>
<evidence type="ECO:0000313" key="2">
    <source>
        <dbReference type="Proteomes" id="UP000821865"/>
    </source>
</evidence>
<comment type="caution">
    <text evidence="1">The sequence shown here is derived from an EMBL/GenBank/DDBJ whole genome shotgun (WGS) entry which is preliminary data.</text>
</comment>
<organism evidence="1 2">
    <name type="scientific">Dermacentor silvarum</name>
    <name type="common">Tick</name>
    <dbReference type="NCBI Taxonomy" id="543639"/>
    <lineage>
        <taxon>Eukaryota</taxon>
        <taxon>Metazoa</taxon>
        <taxon>Ecdysozoa</taxon>
        <taxon>Arthropoda</taxon>
        <taxon>Chelicerata</taxon>
        <taxon>Arachnida</taxon>
        <taxon>Acari</taxon>
        <taxon>Parasitiformes</taxon>
        <taxon>Ixodida</taxon>
        <taxon>Ixodoidea</taxon>
        <taxon>Ixodidae</taxon>
        <taxon>Rhipicephalinae</taxon>
        <taxon>Dermacentor</taxon>
    </lineage>
</organism>
<gene>
    <name evidence="1" type="ORF">HPB49_015147</name>
</gene>
<protein>
    <submittedName>
        <fullName evidence="1">Uncharacterized protein</fullName>
    </submittedName>
</protein>
<accession>A0ACB8CFP2</accession>
<keyword evidence="2" id="KW-1185">Reference proteome</keyword>
<dbReference type="Proteomes" id="UP000821865">
    <property type="component" value="Chromosome 7"/>
</dbReference>